<dbReference type="InterPro" id="IPR025567">
    <property type="entry name" value="DUF4332"/>
</dbReference>
<dbReference type="AlphaFoldDB" id="A0AAW9RM77"/>
<name>A0AAW9RM77_9HYPH</name>
<gene>
    <name evidence="2" type="ORF">V3328_07735</name>
</gene>
<accession>A0AAW9RM77</accession>
<evidence type="ECO:0000259" key="1">
    <source>
        <dbReference type="Pfam" id="PF14229"/>
    </source>
</evidence>
<evidence type="ECO:0000313" key="2">
    <source>
        <dbReference type="EMBL" id="MEJ8571357.1"/>
    </source>
</evidence>
<dbReference type="Proteomes" id="UP001378188">
    <property type="component" value="Unassembled WGS sequence"/>
</dbReference>
<organism evidence="2 3">
    <name type="scientific">Microbaculum marinum</name>
    <dbReference type="NCBI Taxonomy" id="1764581"/>
    <lineage>
        <taxon>Bacteria</taxon>
        <taxon>Pseudomonadati</taxon>
        <taxon>Pseudomonadota</taxon>
        <taxon>Alphaproteobacteria</taxon>
        <taxon>Hyphomicrobiales</taxon>
        <taxon>Tepidamorphaceae</taxon>
        <taxon>Microbaculum</taxon>
    </lineage>
</organism>
<comment type="caution">
    <text evidence="2">The sequence shown here is derived from an EMBL/GenBank/DDBJ whole genome shotgun (WGS) entry which is preliminary data.</text>
</comment>
<dbReference type="Pfam" id="PF14229">
    <property type="entry name" value="DUF4332"/>
    <property type="match status" value="1"/>
</dbReference>
<keyword evidence="3" id="KW-1185">Reference proteome</keyword>
<dbReference type="Gene3D" id="1.10.150.20">
    <property type="entry name" value="5' to 3' exonuclease, C-terminal subdomain"/>
    <property type="match status" value="2"/>
</dbReference>
<sequence>MSYPVLKIEGIGKKYAKMLDKAGVRTTGKLHDRARDPKGRKQLAAESGIDETYILKWANMSDLMRIKGVGEEYSELLEVAGVDTIKELRNRRPENLYARMVEVNDVKKLVRALPGESKVRDWVAQAKGLSPVMKY</sequence>
<dbReference type="RefSeq" id="WP_340329059.1">
    <property type="nucleotide sequence ID" value="NZ_JAZHOF010000003.1"/>
</dbReference>
<dbReference type="EMBL" id="JAZHOF010000003">
    <property type="protein sequence ID" value="MEJ8571357.1"/>
    <property type="molecule type" value="Genomic_DNA"/>
</dbReference>
<reference evidence="2 3" key="1">
    <citation type="submission" date="2024-02" db="EMBL/GenBank/DDBJ databases">
        <title>Genome analysis and characterization of Microbaculum marinisediminis sp. nov., isolated from marine sediment.</title>
        <authorList>
            <person name="Du Z.-J."/>
            <person name="Ye Y.-Q."/>
            <person name="Zhang Z.-R."/>
            <person name="Yuan S.-M."/>
            <person name="Zhang X.-Y."/>
        </authorList>
    </citation>
    <scope>NUCLEOTIDE SEQUENCE [LARGE SCALE GENOMIC DNA]</scope>
    <source>
        <strain evidence="2 3">SDUM1044001</strain>
    </source>
</reference>
<protein>
    <submittedName>
        <fullName evidence="2">DUF4332 domain-containing protein</fullName>
    </submittedName>
</protein>
<evidence type="ECO:0000313" key="3">
    <source>
        <dbReference type="Proteomes" id="UP001378188"/>
    </source>
</evidence>
<proteinExistence type="predicted"/>
<feature type="domain" description="DUF4332" evidence="1">
    <location>
        <begin position="9"/>
        <end position="128"/>
    </location>
</feature>